<evidence type="ECO:0000313" key="15">
    <source>
        <dbReference type="Proteomes" id="UP000029736"/>
    </source>
</evidence>
<dbReference type="Pfam" id="PF07715">
    <property type="entry name" value="Plug"/>
    <property type="match status" value="1"/>
</dbReference>
<dbReference type="Pfam" id="PF13620">
    <property type="entry name" value="CarboxypepD_reg"/>
    <property type="match status" value="1"/>
</dbReference>
<dbReference type="AlphaFoldDB" id="A0A098S628"/>
<keyword evidence="9 10" id="KW-0998">Cell outer membrane</keyword>
<keyword evidence="8" id="KW-0675">Receptor</keyword>
<dbReference type="GO" id="GO:0030246">
    <property type="term" value="F:carbohydrate binding"/>
    <property type="evidence" value="ECO:0007669"/>
    <property type="project" value="InterPro"/>
</dbReference>
<dbReference type="Pfam" id="PF00593">
    <property type="entry name" value="TonB_dep_Rec_b-barrel"/>
    <property type="match status" value="1"/>
</dbReference>
<evidence type="ECO:0000256" key="10">
    <source>
        <dbReference type="PROSITE-ProRule" id="PRU01360"/>
    </source>
</evidence>
<dbReference type="GO" id="GO:0044718">
    <property type="term" value="P:siderophore transmembrane transport"/>
    <property type="evidence" value="ECO:0007669"/>
    <property type="project" value="TreeGrafter"/>
</dbReference>
<reference evidence="14 15" key="1">
    <citation type="journal article" date="2014" name="Int. J. Syst. Evol. Microbiol.">
        <title>Phaeodactylibacter xiamenensis gen. nov., sp. nov., a member of the family Saprospiraceae isolated from the marine alga Phaeodactylum tricornutum.</title>
        <authorList>
            <person name="Chen Z.Jr."/>
            <person name="Lei X."/>
            <person name="Lai Q."/>
            <person name="Li Y."/>
            <person name="Zhang B."/>
            <person name="Zhang J."/>
            <person name="Zhang H."/>
            <person name="Yang L."/>
            <person name="Zheng W."/>
            <person name="Tian Y."/>
            <person name="Yu Z."/>
            <person name="Xu H.Jr."/>
            <person name="Zheng T."/>
        </authorList>
    </citation>
    <scope>NUCLEOTIDE SEQUENCE [LARGE SCALE GENOMIC DNA]</scope>
    <source>
        <strain evidence="14 15">KD52</strain>
    </source>
</reference>
<comment type="caution">
    <text evidence="14">The sequence shown here is derived from an EMBL/GenBank/DDBJ whole genome shotgun (WGS) entry which is preliminary data.</text>
</comment>
<dbReference type="InterPro" id="IPR039426">
    <property type="entry name" value="TonB-dep_rcpt-like"/>
</dbReference>
<sequence length="810" mass="90638">MLRILHTVVSIVFSPLLLLGQQYGITGVVMAKAEAQPVGGATLFLAETGAVAETHPDGTFELEAEVPGPYSLTVFMPGFTTIVREVTLSPEQPVAELELALEGLSIDMESVEVHASRGAYSMSRLRNVEGAAIYAAKKSELIELEKAMGNLAANNAREIYKGVPGLNIWENDGAGLQLAIGARGLDPNRTSNFNTRQNGYDISADALGYPESYYTPPAQALQRIEVVRGAASLQYGTQFGGLLNFVFKEGPRDKPFEFTTENTYGSFGQLNTFNSVGGTVGNLNYYAFYQYKQGDGWRPNSGYEQHTAFGRLQWKPAKRLELGLEYTHMNYLAQQPGGLADFEFQQDPQQSKRARNWFKVDWNLAAFTLDYRLSSRTRINWRNFLLMAQRDALGELGPINRPDPLRERDLISGQYQNVGSEARLLHQYKTNQQLSTFLLGIRLYRGFTDNRQGDASEAAGPDFRFLNPEDLEQSSYEFPSRNVSVFAENLFNITPRLSITPGARFEYIRTSSDGYYKERVFSGGEVIFERRLEDARVNERSLALLGLGIGYQLRPGIELYANYSQNYRAINFSDLAVVNPNLIIDSLLTDERGYNADIGVRGDALDGRLRFDASAFYLRYNDRIGLAEITVPDPIVIERLVAFRTNIGDARILGLESFAEADLWKLFVDQESPWSVLAFVNFSYLRGTYISGQRQFVGNDVELIPPVSLKTGITVRRGGFSGSYLLSHVRAHYSDATNAKVVANATRGIIPTYTVMDLSASYTWKRYRIQAGMNNLTDARYFTRRATGYPGPGIIPAEPRRLYMGLRIRI</sequence>
<dbReference type="CDD" id="cd01347">
    <property type="entry name" value="ligand_gated_channel"/>
    <property type="match status" value="1"/>
</dbReference>
<protein>
    <recommendedName>
        <fullName evidence="16">TonB-dependent receptor</fullName>
    </recommendedName>
</protein>
<dbReference type="InterPro" id="IPR037066">
    <property type="entry name" value="Plug_dom_sf"/>
</dbReference>
<evidence type="ECO:0000256" key="2">
    <source>
        <dbReference type="ARBA" id="ARBA00022448"/>
    </source>
</evidence>
<dbReference type="SUPFAM" id="SSF49452">
    <property type="entry name" value="Starch-binding domain-like"/>
    <property type="match status" value="1"/>
</dbReference>
<evidence type="ECO:0000256" key="5">
    <source>
        <dbReference type="ARBA" id="ARBA00022729"/>
    </source>
</evidence>
<dbReference type="PROSITE" id="PS52016">
    <property type="entry name" value="TONB_DEPENDENT_REC_3"/>
    <property type="match status" value="1"/>
</dbReference>
<dbReference type="InterPro" id="IPR012910">
    <property type="entry name" value="Plug_dom"/>
</dbReference>
<comment type="subcellular location">
    <subcellularLocation>
        <location evidence="1 10">Cell outer membrane</location>
        <topology evidence="1 10">Multi-pass membrane protein</topology>
    </subcellularLocation>
</comment>
<dbReference type="SUPFAM" id="SSF56935">
    <property type="entry name" value="Porins"/>
    <property type="match status" value="1"/>
</dbReference>
<dbReference type="EMBL" id="JPOS01000038">
    <property type="protein sequence ID" value="KGE87253.1"/>
    <property type="molecule type" value="Genomic_DNA"/>
</dbReference>
<evidence type="ECO:0000313" key="14">
    <source>
        <dbReference type="EMBL" id="KGE87253.1"/>
    </source>
</evidence>
<feature type="domain" description="TonB-dependent receptor plug" evidence="13">
    <location>
        <begin position="146"/>
        <end position="238"/>
    </location>
</feature>
<comment type="similarity">
    <text evidence="10 11">Belongs to the TonB-dependent receptor family.</text>
</comment>
<accession>A0A098S628</accession>
<keyword evidence="4 10" id="KW-0812">Transmembrane</keyword>
<dbReference type="GO" id="GO:0015344">
    <property type="term" value="F:siderophore uptake transmembrane transporter activity"/>
    <property type="evidence" value="ECO:0007669"/>
    <property type="project" value="TreeGrafter"/>
</dbReference>
<keyword evidence="2 10" id="KW-0813">Transport</keyword>
<evidence type="ECO:0000256" key="8">
    <source>
        <dbReference type="ARBA" id="ARBA00023170"/>
    </source>
</evidence>
<dbReference type="Gene3D" id="2.40.170.20">
    <property type="entry name" value="TonB-dependent receptor, beta-barrel domain"/>
    <property type="match status" value="1"/>
</dbReference>
<evidence type="ECO:0000256" key="1">
    <source>
        <dbReference type="ARBA" id="ARBA00004571"/>
    </source>
</evidence>
<gene>
    <name evidence="14" type="ORF">IX84_16550</name>
</gene>
<keyword evidence="3 10" id="KW-1134">Transmembrane beta strand</keyword>
<name>A0A098S628_9BACT</name>
<dbReference type="PANTHER" id="PTHR30069:SF29">
    <property type="entry name" value="HEMOGLOBIN AND HEMOGLOBIN-HAPTOGLOBIN-BINDING PROTEIN 1-RELATED"/>
    <property type="match status" value="1"/>
</dbReference>
<evidence type="ECO:0000256" key="9">
    <source>
        <dbReference type="ARBA" id="ARBA00023237"/>
    </source>
</evidence>
<evidence type="ECO:0000256" key="7">
    <source>
        <dbReference type="ARBA" id="ARBA00023136"/>
    </source>
</evidence>
<evidence type="ECO:0008006" key="16">
    <source>
        <dbReference type="Google" id="ProtNLM"/>
    </source>
</evidence>
<dbReference type="Proteomes" id="UP000029736">
    <property type="component" value="Unassembled WGS sequence"/>
</dbReference>
<organism evidence="14 15">
    <name type="scientific">Phaeodactylibacter xiamenensis</name>
    <dbReference type="NCBI Taxonomy" id="1524460"/>
    <lineage>
        <taxon>Bacteria</taxon>
        <taxon>Pseudomonadati</taxon>
        <taxon>Bacteroidota</taxon>
        <taxon>Saprospiria</taxon>
        <taxon>Saprospirales</taxon>
        <taxon>Haliscomenobacteraceae</taxon>
        <taxon>Phaeodactylibacter</taxon>
    </lineage>
</organism>
<keyword evidence="5" id="KW-0732">Signal</keyword>
<dbReference type="RefSeq" id="WP_044222831.1">
    <property type="nucleotide sequence ID" value="NZ_JBKAGJ010000021.1"/>
</dbReference>
<dbReference type="Gene3D" id="2.60.40.1120">
    <property type="entry name" value="Carboxypeptidase-like, regulatory domain"/>
    <property type="match status" value="1"/>
</dbReference>
<dbReference type="InterPro" id="IPR000531">
    <property type="entry name" value="Beta-barrel_TonB"/>
</dbReference>
<dbReference type="InterPro" id="IPR036942">
    <property type="entry name" value="Beta-barrel_TonB_sf"/>
</dbReference>
<evidence type="ECO:0000259" key="12">
    <source>
        <dbReference type="Pfam" id="PF00593"/>
    </source>
</evidence>
<evidence type="ECO:0000256" key="3">
    <source>
        <dbReference type="ARBA" id="ARBA00022452"/>
    </source>
</evidence>
<evidence type="ECO:0000256" key="11">
    <source>
        <dbReference type="RuleBase" id="RU003357"/>
    </source>
</evidence>
<feature type="domain" description="TonB-dependent receptor-like beta-barrel" evidence="12">
    <location>
        <begin position="344"/>
        <end position="776"/>
    </location>
</feature>
<dbReference type="GO" id="GO:0009279">
    <property type="term" value="C:cell outer membrane"/>
    <property type="evidence" value="ECO:0007669"/>
    <property type="project" value="UniProtKB-SubCell"/>
</dbReference>
<proteinExistence type="inferred from homology"/>
<dbReference type="Gene3D" id="2.170.130.10">
    <property type="entry name" value="TonB-dependent receptor, plug domain"/>
    <property type="match status" value="1"/>
</dbReference>
<evidence type="ECO:0000256" key="6">
    <source>
        <dbReference type="ARBA" id="ARBA00023077"/>
    </source>
</evidence>
<dbReference type="InterPro" id="IPR013784">
    <property type="entry name" value="Carb-bd-like_fold"/>
</dbReference>
<dbReference type="STRING" id="1524460.IX84_16550"/>
<evidence type="ECO:0000256" key="4">
    <source>
        <dbReference type="ARBA" id="ARBA00022692"/>
    </source>
</evidence>
<keyword evidence="6 11" id="KW-0798">TonB box</keyword>
<keyword evidence="15" id="KW-1185">Reference proteome</keyword>
<evidence type="ECO:0000259" key="13">
    <source>
        <dbReference type="Pfam" id="PF07715"/>
    </source>
</evidence>
<keyword evidence="7 10" id="KW-0472">Membrane</keyword>
<dbReference type="PANTHER" id="PTHR30069">
    <property type="entry name" value="TONB-DEPENDENT OUTER MEMBRANE RECEPTOR"/>
    <property type="match status" value="1"/>
</dbReference>